<dbReference type="EMBL" id="JBHSDI010000001">
    <property type="protein sequence ID" value="MFC4257817.1"/>
    <property type="molecule type" value="Genomic_DNA"/>
</dbReference>
<name>A0ABV8QBT3_9GAMM</name>
<evidence type="ECO:0000313" key="2">
    <source>
        <dbReference type="Proteomes" id="UP001595798"/>
    </source>
</evidence>
<reference evidence="2" key="1">
    <citation type="journal article" date="2019" name="Int. J. Syst. Evol. Microbiol.">
        <title>The Global Catalogue of Microorganisms (GCM) 10K type strain sequencing project: providing services to taxonomists for standard genome sequencing and annotation.</title>
        <authorList>
            <consortium name="The Broad Institute Genomics Platform"/>
            <consortium name="The Broad Institute Genome Sequencing Center for Infectious Disease"/>
            <person name="Wu L."/>
            <person name="Ma J."/>
        </authorList>
    </citation>
    <scope>NUCLEOTIDE SEQUENCE [LARGE SCALE GENOMIC DNA]</scope>
    <source>
        <strain evidence="2">CECT 7297</strain>
    </source>
</reference>
<dbReference type="RefSeq" id="WP_379885075.1">
    <property type="nucleotide sequence ID" value="NZ_JBHSDI010000001.1"/>
</dbReference>
<sequence length="96" mass="11045">MRSFQTGSTATRGDLLQVQSGSNVVPAHPDVMLERMGFRVAQLARDHWIVTGVDPLPEFHFYTRLELGRFALNQASQYQEWLNWRQHHDKTAHLSG</sequence>
<proteinExistence type="predicted"/>
<gene>
    <name evidence="1" type="ORF">ACFOZ5_02090</name>
</gene>
<protein>
    <submittedName>
        <fullName evidence="1">Uncharacterized protein</fullName>
    </submittedName>
</protein>
<accession>A0ABV8QBT3</accession>
<comment type="caution">
    <text evidence="1">The sequence shown here is derived from an EMBL/GenBank/DDBJ whole genome shotgun (WGS) entry which is preliminary data.</text>
</comment>
<evidence type="ECO:0000313" key="1">
    <source>
        <dbReference type="EMBL" id="MFC4257817.1"/>
    </source>
</evidence>
<dbReference type="Proteomes" id="UP001595798">
    <property type="component" value="Unassembled WGS sequence"/>
</dbReference>
<keyword evidence="2" id="KW-1185">Reference proteome</keyword>
<organism evidence="1 2">
    <name type="scientific">Marinobacter lacisalsi</name>
    <dbReference type="NCBI Taxonomy" id="475979"/>
    <lineage>
        <taxon>Bacteria</taxon>
        <taxon>Pseudomonadati</taxon>
        <taxon>Pseudomonadota</taxon>
        <taxon>Gammaproteobacteria</taxon>
        <taxon>Pseudomonadales</taxon>
        <taxon>Marinobacteraceae</taxon>
        <taxon>Marinobacter</taxon>
    </lineage>
</organism>